<dbReference type="EMBL" id="LR797260">
    <property type="protein sequence ID" value="CAB4197330.1"/>
    <property type="molecule type" value="Genomic_DNA"/>
</dbReference>
<accession>A0A6J5RIK0</accession>
<gene>
    <name evidence="2" type="ORF">UFOVP1313_6</name>
</gene>
<evidence type="ECO:0000256" key="1">
    <source>
        <dbReference type="SAM" id="MobiDB-lite"/>
    </source>
</evidence>
<feature type="compositionally biased region" description="Basic and acidic residues" evidence="1">
    <location>
        <begin position="39"/>
        <end position="50"/>
    </location>
</feature>
<sequence length="108" mass="11572">MPKRTIAVLSYATLDGKSHDRGQVVDLSDEEIRRGSKLRAFAEDYGKDATPEPPKPPKPQPVIVPEDESAPNGEELAVDSTAPSEPPVAEEPESAPVKKTTAKKPKSA</sequence>
<reference evidence="2" key="1">
    <citation type="submission" date="2020-05" db="EMBL/GenBank/DDBJ databases">
        <authorList>
            <person name="Chiriac C."/>
            <person name="Salcher M."/>
            <person name="Ghai R."/>
            <person name="Kavagutti S V."/>
        </authorList>
    </citation>
    <scope>NUCLEOTIDE SEQUENCE</scope>
</reference>
<evidence type="ECO:0000313" key="2">
    <source>
        <dbReference type="EMBL" id="CAB4197330.1"/>
    </source>
</evidence>
<feature type="compositionally biased region" description="Pro residues" evidence="1">
    <location>
        <begin position="51"/>
        <end position="62"/>
    </location>
</feature>
<feature type="region of interest" description="Disordered" evidence="1">
    <location>
        <begin position="39"/>
        <end position="108"/>
    </location>
</feature>
<name>A0A6J5RIK0_9CAUD</name>
<organism evidence="2">
    <name type="scientific">uncultured Caudovirales phage</name>
    <dbReference type="NCBI Taxonomy" id="2100421"/>
    <lineage>
        <taxon>Viruses</taxon>
        <taxon>Duplodnaviria</taxon>
        <taxon>Heunggongvirae</taxon>
        <taxon>Uroviricota</taxon>
        <taxon>Caudoviricetes</taxon>
        <taxon>Peduoviridae</taxon>
        <taxon>Maltschvirus</taxon>
        <taxon>Maltschvirus maltsch</taxon>
    </lineage>
</organism>
<protein>
    <submittedName>
        <fullName evidence="2">Uncharacterized protein</fullName>
    </submittedName>
</protein>
<proteinExistence type="predicted"/>